<evidence type="ECO:0000313" key="1">
    <source>
        <dbReference type="EMBL" id="ALX50474.1"/>
    </source>
</evidence>
<name>A0A0U4GCK5_9BACI</name>
<dbReference type="OrthoDB" id="2964965at2"/>
<dbReference type="EMBL" id="CP013862">
    <property type="protein sequence ID" value="ALX50474.1"/>
    <property type="molecule type" value="Genomic_DNA"/>
</dbReference>
<protein>
    <submittedName>
        <fullName evidence="1">Uncharacterized protein</fullName>
    </submittedName>
</protein>
<gene>
    <name evidence="1" type="ORF">AOX59_18935</name>
</gene>
<dbReference type="STRING" id="1472767.AOX59_18935"/>
<keyword evidence="2" id="KW-1185">Reference proteome</keyword>
<proteinExistence type="predicted"/>
<accession>A0A0U4GCK5</accession>
<dbReference type="KEGG" id="lao:AOX59_18935"/>
<dbReference type="RefSeq" id="WP_068448027.1">
    <property type="nucleotide sequence ID" value="NZ_CP013862.1"/>
</dbReference>
<reference evidence="1 2" key="1">
    <citation type="submission" date="2016-01" db="EMBL/GenBank/DDBJ databases">
        <title>Complete genome sequence of strain Lentibacillus amyloliquefaciens LAM0015T isolated from saline sediment.</title>
        <authorList>
            <person name="Wang J.-L."/>
            <person name="He M.-X."/>
        </authorList>
    </citation>
    <scope>NUCLEOTIDE SEQUENCE [LARGE SCALE GENOMIC DNA]</scope>
    <source>
        <strain evidence="1 2">LAM0015</strain>
    </source>
</reference>
<dbReference type="AlphaFoldDB" id="A0A0U4GCK5"/>
<sequence length="170" mass="19348">MFTEILNSFLNVRNKVKDINGNWVDQTKLKETQTTAHGSQIAMTNGDVPVFEIWDKKVIIDSFEWSPSSGARTAPMLSVEQGVMHETNNQILNTISSGQSYYRATALRLYEDKHDYFETTEYNVADSRFKVILKKPIILPVGGKLIFRSVITPETGDIVTYHVNYRIIEG</sequence>
<dbReference type="Proteomes" id="UP000050331">
    <property type="component" value="Chromosome"/>
</dbReference>
<evidence type="ECO:0000313" key="2">
    <source>
        <dbReference type="Proteomes" id="UP000050331"/>
    </source>
</evidence>
<organism evidence="1 2">
    <name type="scientific">Lentibacillus amyloliquefaciens</name>
    <dbReference type="NCBI Taxonomy" id="1472767"/>
    <lineage>
        <taxon>Bacteria</taxon>
        <taxon>Bacillati</taxon>
        <taxon>Bacillota</taxon>
        <taxon>Bacilli</taxon>
        <taxon>Bacillales</taxon>
        <taxon>Bacillaceae</taxon>
        <taxon>Lentibacillus</taxon>
    </lineage>
</organism>